<dbReference type="PROSITE" id="PS50014">
    <property type="entry name" value="BROMODOMAIN_2"/>
    <property type="match status" value="1"/>
</dbReference>
<comment type="subcellular location">
    <subcellularLocation>
        <location evidence="1">Nucleus</location>
    </subcellularLocation>
</comment>
<reference evidence="8" key="1">
    <citation type="submission" date="2024-04" db="EMBL/GenBank/DDBJ databases">
        <title>Salinicola lusitanus LLJ914,a marine bacterium isolated from the Okinawa Trough.</title>
        <authorList>
            <person name="Li J."/>
        </authorList>
    </citation>
    <scope>NUCLEOTIDE SEQUENCE [LARGE SCALE GENOMIC DNA]</scope>
</reference>
<dbReference type="InterPro" id="IPR018359">
    <property type="entry name" value="Bromodomain_CS"/>
</dbReference>
<dbReference type="PANTHER" id="PTHR45915:SF2">
    <property type="entry name" value="TOUTATIS, ISOFORM E"/>
    <property type="match status" value="1"/>
</dbReference>
<evidence type="ECO:0000256" key="5">
    <source>
        <dbReference type="SAM" id="MobiDB-lite"/>
    </source>
</evidence>
<keyword evidence="2 4" id="KW-0103">Bromodomain</keyword>
<dbReference type="EMBL" id="JBBPFD010000002">
    <property type="protein sequence ID" value="KAK7938511.1"/>
    <property type="molecule type" value="Genomic_DNA"/>
</dbReference>
<organism evidence="7 8">
    <name type="scientific">Mugilogobius chulae</name>
    <name type="common">yellowstripe goby</name>
    <dbReference type="NCBI Taxonomy" id="88201"/>
    <lineage>
        <taxon>Eukaryota</taxon>
        <taxon>Metazoa</taxon>
        <taxon>Chordata</taxon>
        <taxon>Craniata</taxon>
        <taxon>Vertebrata</taxon>
        <taxon>Euteleostomi</taxon>
        <taxon>Actinopterygii</taxon>
        <taxon>Neopterygii</taxon>
        <taxon>Teleostei</taxon>
        <taxon>Neoteleostei</taxon>
        <taxon>Acanthomorphata</taxon>
        <taxon>Gobiaria</taxon>
        <taxon>Gobiiformes</taxon>
        <taxon>Gobioidei</taxon>
        <taxon>Gobiidae</taxon>
        <taxon>Gobionellinae</taxon>
        <taxon>Mugilogobius</taxon>
    </lineage>
</organism>
<evidence type="ECO:0000256" key="1">
    <source>
        <dbReference type="ARBA" id="ARBA00004123"/>
    </source>
</evidence>
<gene>
    <name evidence="7" type="ORF">WMY93_001837</name>
</gene>
<dbReference type="GO" id="GO:0005634">
    <property type="term" value="C:nucleus"/>
    <property type="evidence" value="ECO:0007669"/>
    <property type="project" value="UniProtKB-SubCell"/>
</dbReference>
<dbReference type="Gene3D" id="1.20.920.10">
    <property type="entry name" value="Bromodomain-like"/>
    <property type="match status" value="1"/>
</dbReference>
<proteinExistence type="predicted"/>
<protein>
    <recommendedName>
        <fullName evidence="6">Bromo domain-containing protein</fullName>
    </recommendedName>
</protein>
<dbReference type="PANTHER" id="PTHR45915">
    <property type="entry name" value="TRANSCRIPTION INTERMEDIARY FACTOR"/>
    <property type="match status" value="1"/>
</dbReference>
<name>A0AAW0Q6Y1_9GOBI</name>
<sequence length="192" mass="22030">MFIVTNPRSPLYLRETGSVLFVQARLARASSFSKLIKEEAASRSSSAPRKSIKEGKKRKADNSTPSSEAECEPTVSKKAKIWRNGSTNELEECHQLLGELETHQDAWPFLQPVNLKTVPGYKKIVKKPMDFSTIREKIINKQYSSGEGFKDDVNLVFDNCERFNEDNSEIGKAGHIMRTFFDKRWTELLKRW</sequence>
<dbReference type="InterPro" id="IPR036427">
    <property type="entry name" value="Bromodomain-like_sf"/>
</dbReference>
<evidence type="ECO:0000259" key="6">
    <source>
        <dbReference type="PROSITE" id="PS50014"/>
    </source>
</evidence>
<feature type="region of interest" description="Disordered" evidence="5">
    <location>
        <begin position="38"/>
        <end position="77"/>
    </location>
</feature>
<evidence type="ECO:0000313" key="7">
    <source>
        <dbReference type="EMBL" id="KAK7938511.1"/>
    </source>
</evidence>
<evidence type="ECO:0000313" key="8">
    <source>
        <dbReference type="Proteomes" id="UP001460270"/>
    </source>
</evidence>
<dbReference type="AlphaFoldDB" id="A0AAW0Q6Y1"/>
<dbReference type="PRINTS" id="PR00503">
    <property type="entry name" value="BROMODOMAIN"/>
</dbReference>
<evidence type="ECO:0000256" key="3">
    <source>
        <dbReference type="ARBA" id="ARBA00023242"/>
    </source>
</evidence>
<dbReference type="SMART" id="SM00297">
    <property type="entry name" value="BROMO"/>
    <property type="match status" value="1"/>
</dbReference>
<dbReference type="InterPro" id="IPR001487">
    <property type="entry name" value="Bromodomain"/>
</dbReference>
<evidence type="ECO:0000256" key="4">
    <source>
        <dbReference type="PROSITE-ProRule" id="PRU00035"/>
    </source>
</evidence>
<dbReference type="SUPFAM" id="SSF47370">
    <property type="entry name" value="Bromodomain"/>
    <property type="match status" value="1"/>
</dbReference>
<dbReference type="Pfam" id="PF00439">
    <property type="entry name" value="Bromodomain"/>
    <property type="match status" value="1"/>
</dbReference>
<comment type="caution">
    <text evidence="7">The sequence shown here is derived from an EMBL/GenBank/DDBJ whole genome shotgun (WGS) entry which is preliminary data.</text>
</comment>
<dbReference type="PROSITE" id="PS00633">
    <property type="entry name" value="BROMODOMAIN_1"/>
    <property type="match status" value="1"/>
</dbReference>
<dbReference type="GO" id="GO:0000785">
    <property type="term" value="C:chromatin"/>
    <property type="evidence" value="ECO:0007669"/>
    <property type="project" value="TreeGrafter"/>
</dbReference>
<keyword evidence="8" id="KW-1185">Reference proteome</keyword>
<keyword evidence="3" id="KW-0539">Nucleus</keyword>
<feature type="domain" description="Bromo" evidence="6">
    <location>
        <begin position="101"/>
        <end position="171"/>
    </location>
</feature>
<accession>A0AAW0Q6Y1</accession>
<dbReference type="Proteomes" id="UP001460270">
    <property type="component" value="Unassembled WGS sequence"/>
</dbReference>
<evidence type="ECO:0000256" key="2">
    <source>
        <dbReference type="ARBA" id="ARBA00023117"/>
    </source>
</evidence>